<dbReference type="AlphaFoldDB" id="A0A1V0HKN9"/>
<evidence type="ECO:0000256" key="10">
    <source>
        <dbReference type="PROSITE-ProRule" id="PRU10072"/>
    </source>
</evidence>
<dbReference type="RefSeq" id="WP_080626537.1">
    <property type="nucleotide sequence ID" value="NZ_CP012839.1"/>
</dbReference>
<evidence type="ECO:0000256" key="4">
    <source>
        <dbReference type="ARBA" id="ARBA00012030"/>
    </source>
</evidence>
<dbReference type="SMART" id="SM00986">
    <property type="entry name" value="UDG"/>
    <property type="match status" value="1"/>
</dbReference>
<dbReference type="NCBIfam" id="NF003588">
    <property type="entry name" value="PRK05254.1-1"/>
    <property type="match status" value="1"/>
</dbReference>
<keyword evidence="14" id="KW-1185">Reference proteome</keyword>
<dbReference type="Gene3D" id="3.40.470.10">
    <property type="entry name" value="Uracil-DNA glycosylase-like domain"/>
    <property type="match status" value="1"/>
</dbReference>
<keyword evidence="9" id="KW-0963">Cytoplasm</keyword>
<evidence type="ECO:0000256" key="9">
    <source>
        <dbReference type="HAMAP-Rule" id="MF_00148"/>
    </source>
</evidence>
<keyword evidence="7 9" id="KW-0378">Hydrolase</keyword>
<reference evidence="13 14" key="1">
    <citation type="submission" date="2015-10" db="EMBL/GenBank/DDBJ databases">
        <title>Survey of human and primate louse endosymbionts.</title>
        <authorList>
            <person name="Boyd B.M."/>
        </authorList>
    </citation>
    <scope>NUCLEOTIDE SEQUENCE [LARGE SCALE GENOMIC DNA]</scope>
    <source>
        <strain evidence="13 14">PTSK</strain>
    </source>
</reference>
<comment type="subcellular location">
    <subcellularLocation>
        <location evidence="9">Cytoplasm</location>
    </subcellularLocation>
</comment>
<evidence type="ECO:0000256" key="5">
    <source>
        <dbReference type="ARBA" id="ARBA00018429"/>
    </source>
</evidence>
<dbReference type="NCBIfam" id="NF003589">
    <property type="entry name" value="PRK05254.1-2"/>
    <property type="match status" value="1"/>
</dbReference>
<dbReference type="NCBIfam" id="NF003592">
    <property type="entry name" value="PRK05254.1-5"/>
    <property type="match status" value="1"/>
</dbReference>
<comment type="similarity">
    <text evidence="3 9 11">Belongs to the uracil-DNA glycosylase (UDG) superfamily. UNG family.</text>
</comment>
<dbReference type="Pfam" id="PF03167">
    <property type="entry name" value="UDG"/>
    <property type="match status" value="1"/>
</dbReference>
<sequence>MIKEKRENNFNWTKFLSQESKKPYFIKIIKKIKEVRNSGKIIYPKDEDIFNALHYTEFQKIKVVILGQDPYHHPNQSHGLSFSVFPSAKIPPSLRNIYKELKDDVVNFKIPNHGCLIKWARQGVLLLNSILTVERGKPLSHGDIGWQIFTDRIISQISLLKSGVVFLLWGNFAKRKRKVIDENRHYILESTHPSPFSSNFGFFGCKHFSKTNRILKEQKLKLIDWNLS</sequence>
<dbReference type="NCBIfam" id="TIGR00628">
    <property type="entry name" value="ung"/>
    <property type="match status" value="1"/>
</dbReference>
<name>A0A1V0HKN9_9ENTR</name>
<evidence type="ECO:0000313" key="13">
    <source>
        <dbReference type="EMBL" id="ARC53302.1"/>
    </source>
</evidence>
<accession>A0A1V0HKN9</accession>
<dbReference type="PROSITE" id="PS00130">
    <property type="entry name" value="U_DNA_GLYCOSYLASE"/>
    <property type="match status" value="1"/>
</dbReference>
<keyword evidence="8 9" id="KW-0234">DNA repair</keyword>
<dbReference type="InterPro" id="IPR002043">
    <property type="entry name" value="UDG_fam1"/>
</dbReference>
<evidence type="ECO:0000256" key="3">
    <source>
        <dbReference type="ARBA" id="ARBA00008184"/>
    </source>
</evidence>
<dbReference type="HAMAP" id="MF_00148">
    <property type="entry name" value="UDG"/>
    <property type="match status" value="1"/>
</dbReference>
<evidence type="ECO:0000256" key="11">
    <source>
        <dbReference type="RuleBase" id="RU003780"/>
    </source>
</evidence>
<dbReference type="PANTHER" id="PTHR11264">
    <property type="entry name" value="URACIL-DNA GLYCOSYLASE"/>
    <property type="match status" value="1"/>
</dbReference>
<evidence type="ECO:0000313" key="14">
    <source>
        <dbReference type="Proteomes" id="UP000242793"/>
    </source>
</evidence>
<gene>
    <name evidence="9" type="primary">ung</name>
    <name evidence="13" type="ORF">AOQ87_01240</name>
</gene>
<evidence type="ECO:0000256" key="8">
    <source>
        <dbReference type="ARBA" id="ARBA00023204"/>
    </source>
</evidence>
<dbReference type="GO" id="GO:0097510">
    <property type="term" value="P:base-excision repair, AP site formation via deaminated base removal"/>
    <property type="evidence" value="ECO:0007669"/>
    <property type="project" value="TreeGrafter"/>
</dbReference>
<dbReference type="NCBIfam" id="NF003591">
    <property type="entry name" value="PRK05254.1-4"/>
    <property type="match status" value="1"/>
</dbReference>
<evidence type="ECO:0000256" key="7">
    <source>
        <dbReference type="ARBA" id="ARBA00022801"/>
    </source>
</evidence>
<dbReference type="STRING" id="428411.AOQ87_01240"/>
<dbReference type="SMART" id="SM00987">
    <property type="entry name" value="UreE_C"/>
    <property type="match status" value="1"/>
</dbReference>
<dbReference type="KEGG" id="rped:AOQ87_01240"/>
<dbReference type="EMBL" id="CP012839">
    <property type="protein sequence ID" value="ARC53302.1"/>
    <property type="molecule type" value="Genomic_DNA"/>
</dbReference>
<dbReference type="GO" id="GO:0004844">
    <property type="term" value="F:uracil DNA N-glycosylase activity"/>
    <property type="evidence" value="ECO:0007669"/>
    <property type="project" value="UniProtKB-UniRule"/>
</dbReference>
<organism evidence="13 14">
    <name type="scientific">Candidatus Riesia pediculischaeffi</name>
    <dbReference type="NCBI Taxonomy" id="428411"/>
    <lineage>
        <taxon>Bacteria</taxon>
        <taxon>Pseudomonadati</taxon>
        <taxon>Pseudomonadota</taxon>
        <taxon>Gammaproteobacteria</taxon>
        <taxon>Enterobacterales</taxon>
        <taxon>Enterobacteriaceae</taxon>
        <taxon>Candidatus Riesia</taxon>
    </lineage>
</organism>
<comment type="function">
    <text evidence="2 9 11">Excises uracil residues from the DNA which can arise as a result of misincorporation of dUMP residues by DNA polymerase or due to deamination of cytosine.</text>
</comment>
<protein>
    <recommendedName>
        <fullName evidence="5 9">Uracil-DNA glycosylase</fullName>
        <shortName evidence="9">UDG</shortName>
        <ecNumber evidence="4 9">3.2.2.27</ecNumber>
    </recommendedName>
</protein>
<proteinExistence type="inferred from homology"/>
<dbReference type="InterPro" id="IPR036895">
    <property type="entry name" value="Uracil-DNA_glycosylase-like_sf"/>
</dbReference>
<evidence type="ECO:0000259" key="12">
    <source>
        <dbReference type="SMART" id="SM00986"/>
    </source>
</evidence>
<feature type="domain" description="Uracil-DNA glycosylase-like" evidence="12">
    <location>
        <begin position="54"/>
        <end position="215"/>
    </location>
</feature>
<dbReference type="InterPro" id="IPR005122">
    <property type="entry name" value="Uracil-DNA_glycosylase-like"/>
</dbReference>
<comment type="catalytic activity">
    <reaction evidence="1 9 11">
        <text>Hydrolyzes single-stranded DNA or mismatched double-stranded DNA and polynucleotides, releasing free uracil.</text>
        <dbReference type="EC" id="3.2.2.27"/>
    </reaction>
</comment>
<dbReference type="Proteomes" id="UP000242793">
    <property type="component" value="Chromosome"/>
</dbReference>
<evidence type="ECO:0000256" key="6">
    <source>
        <dbReference type="ARBA" id="ARBA00022763"/>
    </source>
</evidence>
<dbReference type="InterPro" id="IPR018085">
    <property type="entry name" value="Ura-DNA_Glyclase_AS"/>
</dbReference>
<keyword evidence="6 9" id="KW-0227">DNA damage</keyword>
<keyword evidence="13" id="KW-0326">Glycosidase</keyword>
<dbReference type="GO" id="GO:0005737">
    <property type="term" value="C:cytoplasm"/>
    <property type="evidence" value="ECO:0007669"/>
    <property type="project" value="UniProtKB-SubCell"/>
</dbReference>
<evidence type="ECO:0000256" key="2">
    <source>
        <dbReference type="ARBA" id="ARBA00002631"/>
    </source>
</evidence>
<dbReference type="CDD" id="cd10027">
    <property type="entry name" value="UDG-F1-like"/>
    <property type="match status" value="1"/>
</dbReference>
<dbReference type="PANTHER" id="PTHR11264:SF0">
    <property type="entry name" value="URACIL-DNA GLYCOSYLASE"/>
    <property type="match status" value="1"/>
</dbReference>
<dbReference type="SUPFAM" id="SSF52141">
    <property type="entry name" value="Uracil-DNA glycosylase-like"/>
    <property type="match status" value="1"/>
</dbReference>
<dbReference type="FunFam" id="3.40.470.10:FF:000001">
    <property type="entry name" value="Uracil-DNA glycosylase"/>
    <property type="match status" value="1"/>
</dbReference>
<feature type="active site" description="Proton acceptor" evidence="9 10">
    <location>
        <position position="69"/>
    </location>
</feature>
<evidence type="ECO:0000256" key="1">
    <source>
        <dbReference type="ARBA" id="ARBA00001400"/>
    </source>
</evidence>
<dbReference type="EC" id="3.2.2.27" evidence="4 9"/>